<dbReference type="Pfam" id="PF13545">
    <property type="entry name" value="HTH_Crp_2"/>
    <property type="match status" value="1"/>
</dbReference>
<keyword evidence="2" id="KW-0238">DNA-binding</keyword>
<dbReference type="AlphaFoldDB" id="A0A317Q2G3"/>
<name>A0A317Q2G3_9ENTR</name>
<dbReference type="SUPFAM" id="SSF46785">
    <property type="entry name" value="Winged helix' DNA-binding domain"/>
    <property type="match status" value="1"/>
</dbReference>
<keyword evidence="1" id="KW-0805">Transcription regulation</keyword>
<protein>
    <submittedName>
        <fullName evidence="5">Crp/Fnr family transcriptional regulator</fullName>
    </submittedName>
</protein>
<evidence type="ECO:0000256" key="1">
    <source>
        <dbReference type="ARBA" id="ARBA00023015"/>
    </source>
</evidence>
<dbReference type="GO" id="GO:0003677">
    <property type="term" value="F:DNA binding"/>
    <property type="evidence" value="ECO:0007669"/>
    <property type="project" value="UniProtKB-KW"/>
</dbReference>
<evidence type="ECO:0000256" key="3">
    <source>
        <dbReference type="ARBA" id="ARBA00023163"/>
    </source>
</evidence>
<evidence type="ECO:0000313" key="5">
    <source>
        <dbReference type="EMBL" id="PWW09113.1"/>
    </source>
</evidence>
<gene>
    <name evidence="5" type="ORF">DES37_106237</name>
</gene>
<dbReference type="InterPro" id="IPR014710">
    <property type="entry name" value="RmlC-like_jellyroll"/>
</dbReference>
<dbReference type="OrthoDB" id="9777588at2"/>
<feature type="domain" description="HTH crp-type" evidence="4">
    <location>
        <begin position="149"/>
        <end position="222"/>
    </location>
</feature>
<dbReference type="InterPro" id="IPR018490">
    <property type="entry name" value="cNMP-bd_dom_sf"/>
</dbReference>
<dbReference type="SUPFAM" id="SSF51206">
    <property type="entry name" value="cAMP-binding domain-like"/>
    <property type="match status" value="1"/>
</dbReference>
<dbReference type="Proteomes" id="UP000246744">
    <property type="component" value="Unassembled WGS sequence"/>
</dbReference>
<proteinExistence type="predicted"/>
<comment type="caution">
    <text evidence="5">The sequence shown here is derived from an EMBL/GenBank/DDBJ whole genome shotgun (WGS) entry which is preliminary data.</text>
</comment>
<dbReference type="InterPro" id="IPR036390">
    <property type="entry name" value="WH_DNA-bd_sf"/>
</dbReference>
<evidence type="ECO:0000313" key="6">
    <source>
        <dbReference type="Proteomes" id="UP000246744"/>
    </source>
</evidence>
<reference evidence="5 6" key="1">
    <citation type="submission" date="2018-05" db="EMBL/GenBank/DDBJ databases">
        <title>Genomic Encyclopedia of Type Strains, Phase IV (KMG-IV): sequencing the most valuable type-strain genomes for metagenomic binning, comparative biology and taxonomic classification.</title>
        <authorList>
            <person name="Goeker M."/>
        </authorList>
    </citation>
    <scope>NUCLEOTIDE SEQUENCE [LARGE SCALE GENOMIC DNA]</scope>
    <source>
        <strain evidence="5 6">DSM 19579</strain>
    </source>
</reference>
<organism evidence="5 6">
    <name type="scientific">Mangrovibacter plantisponsor</name>
    <dbReference type="NCBI Taxonomy" id="451513"/>
    <lineage>
        <taxon>Bacteria</taxon>
        <taxon>Pseudomonadati</taxon>
        <taxon>Pseudomonadota</taxon>
        <taxon>Gammaproteobacteria</taxon>
        <taxon>Enterobacterales</taxon>
        <taxon>Enterobacteriaceae</taxon>
        <taxon>Mangrovibacter</taxon>
    </lineage>
</organism>
<keyword evidence="6" id="KW-1185">Reference proteome</keyword>
<evidence type="ECO:0000256" key="2">
    <source>
        <dbReference type="ARBA" id="ARBA00023125"/>
    </source>
</evidence>
<dbReference type="SMART" id="SM00419">
    <property type="entry name" value="HTH_CRP"/>
    <property type="match status" value="1"/>
</dbReference>
<accession>A0A317Q2G3</accession>
<dbReference type="Gene3D" id="2.60.120.10">
    <property type="entry name" value="Jelly Rolls"/>
    <property type="match status" value="1"/>
</dbReference>
<dbReference type="EMBL" id="QGTS01000006">
    <property type="protein sequence ID" value="PWW09113.1"/>
    <property type="molecule type" value="Genomic_DNA"/>
</dbReference>
<dbReference type="GO" id="GO:0006355">
    <property type="term" value="P:regulation of DNA-templated transcription"/>
    <property type="evidence" value="ECO:0007669"/>
    <property type="project" value="InterPro"/>
</dbReference>
<dbReference type="PROSITE" id="PS51063">
    <property type="entry name" value="HTH_CRP_2"/>
    <property type="match status" value="1"/>
</dbReference>
<dbReference type="InterPro" id="IPR012318">
    <property type="entry name" value="HTH_CRP"/>
</dbReference>
<evidence type="ECO:0000259" key="4">
    <source>
        <dbReference type="PROSITE" id="PS51063"/>
    </source>
</evidence>
<keyword evidence="3" id="KW-0804">Transcription</keyword>
<sequence length="223" mass="25136">MSITHPFCEYSPHCSLGNICSVNNAHCEPLFVNSLKAAVLAPKNSCIFEFKQKVTSFSVLRKGLVKLYDENRNIRSVVFPGQLLSGGDYSEGYYSYSGVCATEVEYCQLALGRVYDLSQIIPDFTLQILNVFSRTIASKQHWEECLMLPDAKLRLAAFLTMWWQTCSTLPAGNDYVRLPLSKKELAALLGMSLSTLNRAFQLLSDEQQIDLHKKYIRILPGVH</sequence>